<dbReference type="PANTHER" id="PTHR45953:SF1">
    <property type="entry name" value="IDURONATE 2-SULFATASE"/>
    <property type="match status" value="1"/>
</dbReference>
<evidence type="ECO:0000313" key="5">
    <source>
        <dbReference type="Proteomes" id="UP000011991"/>
    </source>
</evidence>
<name>M5RTR3_9BACT</name>
<sequence>MSFSSIATAEPNRPDVLFITIDHLNDYVAILGGHPDVRTPNLDRLAALSVNFTNVHAASPVCNRSVRKSPCSSNLVGIETVE</sequence>
<evidence type="ECO:0000256" key="2">
    <source>
        <dbReference type="ARBA" id="ARBA00022801"/>
    </source>
</evidence>
<dbReference type="GO" id="GO:0046872">
    <property type="term" value="F:metal ion binding"/>
    <property type="evidence" value="ECO:0007669"/>
    <property type="project" value="UniProtKB-KW"/>
</dbReference>
<gene>
    <name evidence="4" type="ORF">RMSM_04292</name>
</gene>
<dbReference type="Proteomes" id="UP000011991">
    <property type="component" value="Unassembled WGS sequence"/>
</dbReference>
<dbReference type="AlphaFoldDB" id="M5RTR3"/>
<dbReference type="GO" id="GO:0008484">
    <property type="term" value="F:sulfuric ester hydrolase activity"/>
    <property type="evidence" value="ECO:0007669"/>
    <property type="project" value="TreeGrafter"/>
</dbReference>
<evidence type="ECO:0000259" key="3">
    <source>
        <dbReference type="Pfam" id="PF00884"/>
    </source>
</evidence>
<keyword evidence="5" id="KW-1185">Reference proteome</keyword>
<dbReference type="PANTHER" id="PTHR45953">
    <property type="entry name" value="IDURONATE 2-SULFATASE"/>
    <property type="match status" value="1"/>
</dbReference>
<organism evidence="4 5">
    <name type="scientific">Rhodopirellula maiorica SM1</name>
    <dbReference type="NCBI Taxonomy" id="1265738"/>
    <lineage>
        <taxon>Bacteria</taxon>
        <taxon>Pseudomonadati</taxon>
        <taxon>Planctomycetota</taxon>
        <taxon>Planctomycetia</taxon>
        <taxon>Pirellulales</taxon>
        <taxon>Pirellulaceae</taxon>
        <taxon>Novipirellula</taxon>
    </lineage>
</organism>
<protein>
    <submittedName>
        <fullName evidence="4">Sulfatase family protein</fullName>
    </submittedName>
</protein>
<dbReference type="PATRIC" id="fig|1265738.3.peg.4301"/>
<dbReference type="RefSeq" id="WP_008700077.1">
    <property type="nucleotide sequence ID" value="NZ_ANOG01000614.1"/>
</dbReference>
<dbReference type="EMBL" id="ANOG01000614">
    <property type="protein sequence ID" value="EMI18772.1"/>
    <property type="molecule type" value="Genomic_DNA"/>
</dbReference>
<proteinExistence type="predicted"/>
<dbReference type="Pfam" id="PF00884">
    <property type="entry name" value="Sulfatase"/>
    <property type="match status" value="1"/>
</dbReference>
<evidence type="ECO:0000313" key="4">
    <source>
        <dbReference type="EMBL" id="EMI18772.1"/>
    </source>
</evidence>
<dbReference type="InterPro" id="IPR000917">
    <property type="entry name" value="Sulfatase_N"/>
</dbReference>
<feature type="domain" description="Sulfatase N-terminal" evidence="3">
    <location>
        <begin position="14"/>
        <end position="67"/>
    </location>
</feature>
<comment type="caution">
    <text evidence="4">The sequence shown here is derived from an EMBL/GenBank/DDBJ whole genome shotgun (WGS) entry which is preliminary data.</text>
</comment>
<dbReference type="InterPro" id="IPR017850">
    <property type="entry name" value="Alkaline_phosphatase_core_sf"/>
</dbReference>
<reference evidence="4 5" key="1">
    <citation type="journal article" date="2013" name="Mar. Genomics">
        <title>Expression of sulfatases in Rhodopirellula baltica and the diversity of sulfatases in the genus Rhodopirellula.</title>
        <authorList>
            <person name="Wegner C.E."/>
            <person name="Richter-Heitmann T."/>
            <person name="Klindworth A."/>
            <person name="Klockow C."/>
            <person name="Richter M."/>
            <person name="Achstetter T."/>
            <person name="Glockner F.O."/>
            <person name="Harder J."/>
        </authorList>
    </citation>
    <scope>NUCLEOTIDE SEQUENCE [LARGE SCALE GENOMIC DNA]</scope>
    <source>
        <strain evidence="4 5">SM1</strain>
    </source>
</reference>
<dbReference type="SUPFAM" id="SSF53649">
    <property type="entry name" value="Alkaline phosphatase-like"/>
    <property type="match status" value="1"/>
</dbReference>
<dbReference type="GO" id="GO:0005737">
    <property type="term" value="C:cytoplasm"/>
    <property type="evidence" value="ECO:0007669"/>
    <property type="project" value="TreeGrafter"/>
</dbReference>
<dbReference type="Gene3D" id="3.40.720.10">
    <property type="entry name" value="Alkaline Phosphatase, subunit A"/>
    <property type="match status" value="1"/>
</dbReference>
<keyword evidence="2" id="KW-0378">Hydrolase</keyword>
<evidence type="ECO:0000256" key="1">
    <source>
        <dbReference type="ARBA" id="ARBA00022723"/>
    </source>
</evidence>
<accession>M5RTR3</accession>
<keyword evidence="1" id="KW-0479">Metal-binding</keyword>